<dbReference type="AlphaFoldDB" id="A0A9Q1G5T2"/>
<protein>
    <submittedName>
        <fullName evidence="1">Uncharacterized protein</fullName>
    </submittedName>
</protein>
<sequence>MRKLGQGDSGSPPDRLAGLIFFQFRKRMQRLDLARGGKKASSIETALWSDTPSIRISPDGLSYTTPAPLSRSSQQITKDEVVGQYLSQKSWFTTGH</sequence>
<comment type="caution">
    <text evidence="1">The sequence shown here is derived from an EMBL/GenBank/DDBJ whole genome shotgun (WGS) entry which is preliminary data.</text>
</comment>
<dbReference type="Proteomes" id="UP001152622">
    <property type="component" value="Chromosome 2"/>
</dbReference>
<gene>
    <name evidence="1" type="ORF">SKAU_G00058250</name>
</gene>
<evidence type="ECO:0000313" key="1">
    <source>
        <dbReference type="EMBL" id="KAJ8375245.1"/>
    </source>
</evidence>
<keyword evidence="2" id="KW-1185">Reference proteome</keyword>
<organism evidence="1 2">
    <name type="scientific">Synaphobranchus kaupii</name>
    <name type="common">Kaup's arrowtooth eel</name>
    <dbReference type="NCBI Taxonomy" id="118154"/>
    <lineage>
        <taxon>Eukaryota</taxon>
        <taxon>Metazoa</taxon>
        <taxon>Chordata</taxon>
        <taxon>Craniata</taxon>
        <taxon>Vertebrata</taxon>
        <taxon>Euteleostomi</taxon>
        <taxon>Actinopterygii</taxon>
        <taxon>Neopterygii</taxon>
        <taxon>Teleostei</taxon>
        <taxon>Anguilliformes</taxon>
        <taxon>Synaphobranchidae</taxon>
        <taxon>Synaphobranchus</taxon>
    </lineage>
</organism>
<name>A0A9Q1G5T2_SYNKA</name>
<proteinExistence type="predicted"/>
<accession>A0A9Q1G5T2</accession>
<evidence type="ECO:0000313" key="2">
    <source>
        <dbReference type="Proteomes" id="UP001152622"/>
    </source>
</evidence>
<dbReference type="EMBL" id="JAINUF010000002">
    <property type="protein sequence ID" value="KAJ8375245.1"/>
    <property type="molecule type" value="Genomic_DNA"/>
</dbReference>
<reference evidence="1" key="1">
    <citation type="journal article" date="2023" name="Science">
        <title>Genome structures resolve the early diversification of teleost fishes.</title>
        <authorList>
            <person name="Parey E."/>
            <person name="Louis A."/>
            <person name="Montfort J."/>
            <person name="Bouchez O."/>
            <person name="Roques C."/>
            <person name="Iampietro C."/>
            <person name="Lluch J."/>
            <person name="Castinel A."/>
            <person name="Donnadieu C."/>
            <person name="Desvignes T."/>
            <person name="Floi Bucao C."/>
            <person name="Jouanno E."/>
            <person name="Wen M."/>
            <person name="Mejri S."/>
            <person name="Dirks R."/>
            <person name="Jansen H."/>
            <person name="Henkel C."/>
            <person name="Chen W.J."/>
            <person name="Zahm M."/>
            <person name="Cabau C."/>
            <person name="Klopp C."/>
            <person name="Thompson A.W."/>
            <person name="Robinson-Rechavi M."/>
            <person name="Braasch I."/>
            <person name="Lecointre G."/>
            <person name="Bobe J."/>
            <person name="Postlethwait J.H."/>
            <person name="Berthelot C."/>
            <person name="Roest Crollius H."/>
            <person name="Guiguen Y."/>
        </authorList>
    </citation>
    <scope>NUCLEOTIDE SEQUENCE</scope>
    <source>
        <strain evidence="1">WJC10195</strain>
    </source>
</reference>